<comment type="caution">
    <text evidence="1">The sequence shown here is derived from an EMBL/GenBank/DDBJ whole genome shotgun (WGS) entry which is preliminary data.</text>
</comment>
<sequence length="48" mass="5311">AVQVEDVQTNHLAKKPRVDPDSITPNLQIVGSWSDAVTNLDYIQHPLS</sequence>
<evidence type="ECO:0000313" key="1">
    <source>
        <dbReference type="EMBL" id="PNX58231.1"/>
    </source>
</evidence>
<gene>
    <name evidence="1" type="ORF">L195_g059088</name>
</gene>
<feature type="non-terminal residue" evidence="1">
    <location>
        <position position="1"/>
    </location>
</feature>
<dbReference type="EMBL" id="ASHM01126701">
    <property type="protein sequence ID" value="PNX58231.1"/>
    <property type="molecule type" value="Genomic_DNA"/>
</dbReference>
<reference evidence="1 2" key="1">
    <citation type="journal article" date="2014" name="Am. J. Bot.">
        <title>Genome assembly and annotation for red clover (Trifolium pratense; Fabaceae).</title>
        <authorList>
            <person name="Istvanek J."/>
            <person name="Jaros M."/>
            <person name="Krenek A."/>
            <person name="Repkova J."/>
        </authorList>
    </citation>
    <scope>NUCLEOTIDE SEQUENCE [LARGE SCALE GENOMIC DNA]</scope>
    <source>
        <strain evidence="2">cv. Tatra</strain>
        <tissue evidence="1">Young leaves</tissue>
    </source>
</reference>
<accession>A0A2K3JW03</accession>
<name>A0A2K3JW03_TRIPR</name>
<dbReference type="AlphaFoldDB" id="A0A2K3JW03"/>
<protein>
    <submittedName>
        <fullName evidence="1">Uncharacterized protein</fullName>
    </submittedName>
</protein>
<reference evidence="1 2" key="2">
    <citation type="journal article" date="2017" name="Front. Plant Sci.">
        <title>Gene Classification and Mining of Molecular Markers Useful in Red Clover (Trifolium pratense) Breeding.</title>
        <authorList>
            <person name="Istvanek J."/>
            <person name="Dluhosova J."/>
            <person name="Dluhos P."/>
            <person name="Patkova L."/>
            <person name="Nedelnik J."/>
            <person name="Repkova J."/>
        </authorList>
    </citation>
    <scope>NUCLEOTIDE SEQUENCE [LARGE SCALE GENOMIC DNA]</scope>
    <source>
        <strain evidence="2">cv. Tatra</strain>
        <tissue evidence="1">Young leaves</tissue>
    </source>
</reference>
<evidence type="ECO:0000313" key="2">
    <source>
        <dbReference type="Proteomes" id="UP000236291"/>
    </source>
</evidence>
<proteinExistence type="predicted"/>
<dbReference type="Proteomes" id="UP000236291">
    <property type="component" value="Unassembled WGS sequence"/>
</dbReference>
<organism evidence="1 2">
    <name type="scientific">Trifolium pratense</name>
    <name type="common">Red clover</name>
    <dbReference type="NCBI Taxonomy" id="57577"/>
    <lineage>
        <taxon>Eukaryota</taxon>
        <taxon>Viridiplantae</taxon>
        <taxon>Streptophyta</taxon>
        <taxon>Embryophyta</taxon>
        <taxon>Tracheophyta</taxon>
        <taxon>Spermatophyta</taxon>
        <taxon>Magnoliopsida</taxon>
        <taxon>eudicotyledons</taxon>
        <taxon>Gunneridae</taxon>
        <taxon>Pentapetalae</taxon>
        <taxon>rosids</taxon>
        <taxon>fabids</taxon>
        <taxon>Fabales</taxon>
        <taxon>Fabaceae</taxon>
        <taxon>Papilionoideae</taxon>
        <taxon>50 kb inversion clade</taxon>
        <taxon>NPAAA clade</taxon>
        <taxon>Hologalegina</taxon>
        <taxon>IRL clade</taxon>
        <taxon>Trifolieae</taxon>
        <taxon>Trifolium</taxon>
    </lineage>
</organism>